<dbReference type="PANTHER" id="PTHR36919:SF2">
    <property type="entry name" value="BLL6627 PROTEIN"/>
    <property type="match status" value="1"/>
</dbReference>
<feature type="chain" id="PRO_5025633718" evidence="1">
    <location>
        <begin position="26"/>
        <end position="151"/>
    </location>
</feature>
<reference evidence="3 4" key="1">
    <citation type="submission" date="2020-01" db="EMBL/GenBank/DDBJ databases">
        <authorList>
            <person name="Kim M.K."/>
        </authorList>
    </citation>
    <scope>NUCLEOTIDE SEQUENCE [LARGE SCALE GENOMIC DNA]</scope>
    <source>
        <strain evidence="3 4">172606-1</strain>
    </source>
</reference>
<evidence type="ECO:0000256" key="1">
    <source>
        <dbReference type="SAM" id="SignalP"/>
    </source>
</evidence>
<feature type="domain" description="DUF2147" evidence="2">
    <location>
        <begin position="34"/>
        <end position="149"/>
    </location>
</feature>
<dbReference type="KEGG" id="rhoz:GXP67_27825"/>
<dbReference type="Gene3D" id="2.40.128.520">
    <property type="match status" value="1"/>
</dbReference>
<dbReference type="PANTHER" id="PTHR36919">
    <property type="entry name" value="BLR1215 PROTEIN"/>
    <property type="match status" value="1"/>
</dbReference>
<evidence type="ECO:0000313" key="4">
    <source>
        <dbReference type="Proteomes" id="UP000480178"/>
    </source>
</evidence>
<accession>A0A6C0GRL0</accession>
<protein>
    <submittedName>
        <fullName evidence="3">DUF2147 domain-containing protein</fullName>
    </submittedName>
</protein>
<sequence length="151" mass="17433">MVPQQKYIWLLFSGFLLLCPAFIFAQKEADAVVGVWYNGSKESKIEIYKCDSRYCGKIIWLKEPLAENGKPKIDKNNPDEKLRTRLILGMNLMRGFTYDEDNVWVDGEIYDPKSGKTYSCKMTLTDKNNLDVRGFVGISIIGRTDFWTRAE</sequence>
<dbReference type="RefSeq" id="WP_162446164.1">
    <property type="nucleotide sequence ID" value="NZ_CP048222.1"/>
</dbReference>
<keyword evidence="4" id="KW-1185">Reference proteome</keyword>
<dbReference type="EMBL" id="CP048222">
    <property type="protein sequence ID" value="QHT70182.1"/>
    <property type="molecule type" value="Genomic_DNA"/>
</dbReference>
<name>A0A6C0GRL0_9BACT</name>
<organism evidence="3 4">
    <name type="scientific">Rhodocytophaga rosea</name>
    <dbReference type="NCBI Taxonomy" id="2704465"/>
    <lineage>
        <taxon>Bacteria</taxon>
        <taxon>Pseudomonadati</taxon>
        <taxon>Bacteroidota</taxon>
        <taxon>Cytophagia</taxon>
        <taxon>Cytophagales</taxon>
        <taxon>Rhodocytophagaceae</taxon>
        <taxon>Rhodocytophaga</taxon>
    </lineage>
</organism>
<proteinExistence type="predicted"/>
<dbReference type="Proteomes" id="UP000480178">
    <property type="component" value="Chromosome"/>
</dbReference>
<evidence type="ECO:0000259" key="2">
    <source>
        <dbReference type="Pfam" id="PF09917"/>
    </source>
</evidence>
<evidence type="ECO:0000313" key="3">
    <source>
        <dbReference type="EMBL" id="QHT70182.1"/>
    </source>
</evidence>
<dbReference type="InterPro" id="IPR019223">
    <property type="entry name" value="DUF2147"/>
</dbReference>
<feature type="signal peptide" evidence="1">
    <location>
        <begin position="1"/>
        <end position="25"/>
    </location>
</feature>
<gene>
    <name evidence="3" type="ORF">GXP67_27825</name>
</gene>
<dbReference type="AlphaFoldDB" id="A0A6C0GRL0"/>
<dbReference type="Pfam" id="PF09917">
    <property type="entry name" value="DUF2147"/>
    <property type="match status" value="1"/>
</dbReference>
<keyword evidence="1" id="KW-0732">Signal</keyword>